<proteinExistence type="predicted"/>
<dbReference type="Proteomes" id="UP000058925">
    <property type="component" value="Chromosome"/>
</dbReference>
<evidence type="ECO:0000313" key="3">
    <source>
        <dbReference type="Proteomes" id="UP000058925"/>
    </source>
</evidence>
<organism evidence="2 3">
    <name type="scientific">Candidatus Nitrosocosmicus oleophilus</name>
    <dbReference type="NCBI Taxonomy" id="1353260"/>
    <lineage>
        <taxon>Archaea</taxon>
        <taxon>Nitrososphaerota</taxon>
        <taxon>Nitrososphaeria</taxon>
        <taxon>Nitrososphaerales</taxon>
        <taxon>Nitrososphaeraceae</taxon>
        <taxon>Candidatus Nitrosocosmicus</taxon>
    </lineage>
</organism>
<evidence type="ECO:0000256" key="1">
    <source>
        <dbReference type="SAM" id="MobiDB-lite"/>
    </source>
</evidence>
<keyword evidence="3" id="KW-1185">Reference proteome</keyword>
<dbReference type="GeneID" id="60420949"/>
<evidence type="ECO:0000313" key="2">
    <source>
        <dbReference type="EMBL" id="ALI35020.1"/>
    </source>
</evidence>
<protein>
    <submittedName>
        <fullName evidence="2">Uncharacterized protein</fullName>
    </submittedName>
</protein>
<name>A0A654LW39_9ARCH</name>
<accession>A0A654LW39</accession>
<dbReference type="RefSeq" id="WP_231100218.1">
    <property type="nucleotide sequence ID" value="NZ_CP012850.1"/>
</dbReference>
<feature type="compositionally biased region" description="Low complexity" evidence="1">
    <location>
        <begin position="32"/>
        <end position="48"/>
    </location>
</feature>
<dbReference type="KEGG" id="taa:NMY3_00811"/>
<feature type="region of interest" description="Disordered" evidence="1">
    <location>
        <begin position="31"/>
        <end position="51"/>
    </location>
</feature>
<dbReference type="EMBL" id="CP012850">
    <property type="protein sequence ID" value="ALI35020.1"/>
    <property type="molecule type" value="Genomic_DNA"/>
</dbReference>
<reference evidence="3" key="1">
    <citation type="submission" date="2015-10" db="EMBL/GenBank/DDBJ databases">
        <title>Niche specialization of a soil ammonia-oxidizing archaeon, Candidatus Nitrosocosmicus oleophilus.</title>
        <authorList>
            <person name="Jung M.-Y."/>
            <person name="Rhee S.-K."/>
        </authorList>
    </citation>
    <scope>NUCLEOTIDE SEQUENCE [LARGE SCALE GENOMIC DNA]</scope>
    <source>
        <strain evidence="3">MY3</strain>
    </source>
</reference>
<dbReference type="AlphaFoldDB" id="A0A654LW39"/>
<sequence length="291" mass="32085">MIRLIFTLTLFAFILQSVVLGSNGTSTIELASSQSTQSTQPTQPTQSSNDLSSYKTVNYYARFNCGAISDDSGPLRPGKYDSDITIFNKKSYPITVIWKAIAIDQQVKNNFNILNIPSENIASINCSKILPIQDKNNTNSSSTFPKKFTEGIIKLEISVDNGLLVNNFLNNQNANIIVNESEIGNLINVDVLHTVNTLDDLNKEVVYLKADFSILSKDKNKISNFTVVFHIDPDGIVDPLSLIKNKISANNTDQKIDINGSEIIIKDTEIITNTLTDNHALTVQSVDPIIS</sequence>
<gene>
    <name evidence="2" type="ORF">NMY3_00811</name>
</gene>